<dbReference type="RefSeq" id="WP_238807070.1">
    <property type="nucleotide sequence ID" value="NZ_CAKLPY010000002.1"/>
</dbReference>
<dbReference type="PANTHER" id="PTHR39419:SF1">
    <property type="entry name" value="SLL0814 PROTEIN"/>
    <property type="match status" value="1"/>
</dbReference>
<feature type="transmembrane region" description="Helical" evidence="1">
    <location>
        <begin position="188"/>
        <end position="206"/>
    </location>
</feature>
<feature type="transmembrane region" description="Helical" evidence="1">
    <location>
        <begin position="7"/>
        <end position="26"/>
    </location>
</feature>
<reference evidence="2" key="1">
    <citation type="submission" date="2021-12" db="EMBL/GenBank/DDBJ databases">
        <authorList>
            <person name="Rodrigo-Torres L."/>
            <person name="Arahal R. D."/>
            <person name="Lucena T."/>
        </authorList>
    </citation>
    <scope>NUCLEOTIDE SEQUENCE</scope>
    <source>
        <strain evidence="2">CECT 8858</strain>
    </source>
</reference>
<keyword evidence="1" id="KW-1133">Transmembrane helix</keyword>
<protein>
    <recommendedName>
        <fullName evidence="4">Carotenoid biosynthesis protein</fullName>
    </recommendedName>
</protein>
<accession>A0ABM9AS45</accession>
<evidence type="ECO:0000313" key="2">
    <source>
        <dbReference type="EMBL" id="CAH0996514.1"/>
    </source>
</evidence>
<evidence type="ECO:0000256" key="1">
    <source>
        <dbReference type="SAM" id="Phobius"/>
    </source>
</evidence>
<dbReference type="PANTHER" id="PTHR39419">
    <property type="entry name" value="SLL0814 PROTEIN"/>
    <property type="match status" value="1"/>
</dbReference>
<dbReference type="EMBL" id="CAKLPY010000002">
    <property type="protein sequence ID" value="CAH0996514.1"/>
    <property type="molecule type" value="Genomic_DNA"/>
</dbReference>
<keyword evidence="1" id="KW-0472">Membrane</keyword>
<proteinExistence type="predicted"/>
<evidence type="ECO:0000313" key="3">
    <source>
        <dbReference type="Proteomes" id="UP000837932"/>
    </source>
</evidence>
<dbReference type="Pfam" id="PF04240">
    <property type="entry name" value="Caroten_synth"/>
    <property type="match status" value="1"/>
</dbReference>
<sequence>MKHKPYLYLLTSMYVAGIIGLNVNAAAELFRFLTPFNLLASCAILLYFHQEWNRNFLIFIVLTFLTGYFIEVIGVKTGLIFGEYQYETTLGFKFLSVPPVIGVNWLLLVYCVGSSFCRVTKPLYFKVLYGALLMTMFDFLAEPIAIQLDMWSWTGGLPPLQNYIGWFFVSAFLLTLFHLLPFRKDNKISLWLLILQICFFGIQRLVF</sequence>
<gene>
    <name evidence="2" type="ORF">EMA8858_02646</name>
</gene>
<feature type="transmembrane region" description="Helical" evidence="1">
    <location>
        <begin position="56"/>
        <end position="81"/>
    </location>
</feature>
<dbReference type="Proteomes" id="UP000837932">
    <property type="component" value="Unassembled WGS sequence"/>
</dbReference>
<keyword evidence="3" id="KW-1185">Reference proteome</keyword>
<feature type="transmembrane region" description="Helical" evidence="1">
    <location>
        <begin position="163"/>
        <end position="181"/>
    </location>
</feature>
<feature type="transmembrane region" description="Helical" evidence="1">
    <location>
        <begin position="32"/>
        <end position="49"/>
    </location>
</feature>
<dbReference type="InterPro" id="IPR007354">
    <property type="entry name" value="CruF-like"/>
</dbReference>
<comment type="caution">
    <text evidence="2">The sequence shown here is derived from an EMBL/GenBank/DDBJ whole genome shotgun (WGS) entry which is preliminary data.</text>
</comment>
<evidence type="ECO:0008006" key="4">
    <source>
        <dbReference type="Google" id="ProtNLM"/>
    </source>
</evidence>
<organism evidence="2 3">
    <name type="scientific">Emticicia aquatica</name>
    <dbReference type="NCBI Taxonomy" id="1681835"/>
    <lineage>
        <taxon>Bacteria</taxon>
        <taxon>Pseudomonadati</taxon>
        <taxon>Bacteroidota</taxon>
        <taxon>Cytophagia</taxon>
        <taxon>Cytophagales</taxon>
        <taxon>Leadbetterellaceae</taxon>
        <taxon>Emticicia</taxon>
    </lineage>
</organism>
<keyword evidence="1" id="KW-0812">Transmembrane</keyword>
<feature type="transmembrane region" description="Helical" evidence="1">
    <location>
        <begin position="127"/>
        <end position="148"/>
    </location>
</feature>
<name>A0ABM9AS45_9BACT</name>
<feature type="transmembrane region" description="Helical" evidence="1">
    <location>
        <begin position="101"/>
        <end position="120"/>
    </location>
</feature>